<comment type="subcellular location">
    <subcellularLocation>
        <location evidence="1">Secreted</location>
    </subcellularLocation>
</comment>
<dbReference type="GO" id="GO:0005576">
    <property type="term" value="C:extracellular region"/>
    <property type="evidence" value="ECO:0007669"/>
    <property type="project" value="UniProtKB-SubCell"/>
</dbReference>
<evidence type="ECO:0000313" key="8">
    <source>
        <dbReference type="EMBL" id="CAK7350337.1"/>
    </source>
</evidence>
<organism evidence="8 9">
    <name type="scientific">Dovyalis caffra</name>
    <dbReference type="NCBI Taxonomy" id="77055"/>
    <lineage>
        <taxon>Eukaryota</taxon>
        <taxon>Viridiplantae</taxon>
        <taxon>Streptophyta</taxon>
        <taxon>Embryophyta</taxon>
        <taxon>Tracheophyta</taxon>
        <taxon>Spermatophyta</taxon>
        <taxon>Magnoliopsida</taxon>
        <taxon>eudicotyledons</taxon>
        <taxon>Gunneridae</taxon>
        <taxon>Pentapetalae</taxon>
        <taxon>rosids</taxon>
        <taxon>fabids</taxon>
        <taxon>Malpighiales</taxon>
        <taxon>Salicaceae</taxon>
        <taxon>Flacourtieae</taxon>
        <taxon>Dovyalis</taxon>
    </lineage>
</organism>
<keyword evidence="5" id="KW-0378">Hydrolase</keyword>
<evidence type="ECO:0000313" key="9">
    <source>
        <dbReference type="Proteomes" id="UP001314170"/>
    </source>
</evidence>
<feature type="non-terminal residue" evidence="8">
    <location>
        <position position="1"/>
    </location>
</feature>
<dbReference type="InterPro" id="IPR036514">
    <property type="entry name" value="SGNH_hydro_sf"/>
</dbReference>
<reference evidence="8 9" key="1">
    <citation type="submission" date="2024-01" db="EMBL/GenBank/DDBJ databases">
        <authorList>
            <person name="Waweru B."/>
        </authorList>
    </citation>
    <scope>NUCLEOTIDE SEQUENCE [LARGE SCALE GENOMIC DNA]</scope>
</reference>
<dbReference type="EMBL" id="CAWUPB010001184">
    <property type="protein sequence ID" value="CAK7350337.1"/>
    <property type="molecule type" value="Genomic_DNA"/>
</dbReference>
<keyword evidence="7" id="KW-0443">Lipid metabolism</keyword>
<dbReference type="Proteomes" id="UP001314170">
    <property type="component" value="Unassembled WGS sequence"/>
</dbReference>
<keyword evidence="9" id="KW-1185">Reference proteome</keyword>
<evidence type="ECO:0000256" key="3">
    <source>
        <dbReference type="ARBA" id="ARBA00022525"/>
    </source>
</evidence>
<dbReference type="GO" id="GO:0016787">
    <property type="term" value="F:hydrolase activity"/>
    <property type="evidence" value="ECO:0007669"/>
    <property type="project" value="UniProtKB-KW"/>
</dbReference>
<keyword evidence="6" id="KW-0442">Lipid degradation</keyword>
<name>A0AAV1SIV1_9ROSI</name>
<accession>A0AAV1SIV1</accession>
<evidence type="ECO:0000256" key="5">
    <source>
        <dbReference type="ARBA" id="ARBA00022801"/>
    </source>
</evidence>
<evidence type="ECO:0000256" key="6">
    <source>
        <dbReference type="ARBA" id="ARBA00022963"/>
    </source>
</evidence>
<feature type="non-terminal residue" evidence="8">
    <location>
        <position position="67"/>
    </location>
</feature>
<dbReference type="PANTHER" id="PTHR45650">
    <property type="entry name" value="GDSL-LIKE LIPASE/ACYLHYDROLASE-RELATED"/>
    <property type="match status" value="1"/>
</dbReference>
<dbReference type="AlphaFoldDB" id="A0AAV1SIV1"/>
<dbReference type="GO" id="GO:0016042">
    <property type="term" value="P:lipid catabolic process"/>
    <property type="evidence" value="ECO:0007669"/>
    <property type="project" value="UniProtKB-KW"/>
</dbReference>
<proteinExistence type="inferred from homology"/>
<evidence type="ECO:0000256" key="2">
    <source>
        <dbReference type="ARBA" id="ARBA00008668"/>
    </source>
</evidence>
<gene>
    <name evidence="8" type="ORF">DCAF_LOCUS23065</name>
</gene>
<dbReference type="PANTHER" id="PTHR45650:SF75">
    <property type="entry name" value="GDSL-LIKE LIPASE_ACYLHYDROLASE"/>
    <property type="match status" value="1"/>
</dbReference>
<sequence>MADGFSADGGIEVAYSGCWESTNSLADNGNNNFLSTSAKANYPPYGIDFPSGPTGRFCNGRTTTDII</sequence>
<dbReference type="InterPro" id="IPR051238">
    <property type="entry name" value="GDSL_esterase/lipase"/>
</dbReference>
<evidence type="ECO:0000256" key="4">
    <source>
        <dbReference type="ARBA" id="ARBA00022729"/>
    </source>
</evidence>
<evidence type="ECO:0000256" key="7">
    <source>
        <dbReference type="ARBA" id="ARBA00023098"/>
    </source>
</evidence>
<keyword evidence="4" id="KW-0732">Signal</keyword>
<comment type="similarity">
    <text evidence="2">Belongs to the 'GDSL' lipolytic enzyme family.</text>
</comment>
<comment type="caution">
    <text evidence="8">The sequence shown here is derived from an EMBL/GenBank/DDBJ whole genome shotgun (WGS) entry which is preliminary data.</text>
</comment>
<keyword evidence="3" id="KW-0964">Secreted</keyword>
<evidence type="ECO:0000256" key="1">
    <source>
        <dbReference type="ARBA" id="ARBA00004613"/>
    </source>
</evidence>
<dbReference type="Gene3D" id="3.40.50.1110">
    <property type="entry name" value="SGNH hydrolase"/>
    <property type="match status" value="1"/>
</dbReference>
<protein>
    <submittedName>
        <fullName evidence="8">Uncharacterized protein</fullName>
    </submittedName>
</protein>